<dbReference type="AlphaFoldDB" id="F2II93"/>
<reference evidence="1 2" key="1">
    <citation type="journal article" date="2011" name="Stand. Genomic Sci.">
        <title>Complete genome sequence of the gliding freshwater bacterium Fluviicola taffensis type strain (RW262).</title>
        <authorList>
            <person name="Woyke T."/>
            <person name="Chertkov O."/>
            <person name="Lapidus A."/>
            <person name="Nolan M."/>
            <person name="Lucas S."/>
            <person name="Del Rio T.G."/>
            <person name="Tice H."/>
            <person name="Cheng J.F."/>
            <person name="Tapia R."/>
            <person name="Han C."/>
            <person name="Goodwin L."/>
            <person name="Pitluck S."/>
            <person name="Liolios K."/>
            <person name="Pagani I."/>
            <person name="Ivanova N."/>
            <person name="Huntemann M."/>
            <person name="Mavromatis K."/>
            <person name="Mikhailova N."/>
            <person name="Pati A."/>
            <person name="Chen A."/>
            <person name="Palaniappan K."/>
            <person name="Land M."/>
            <person name="Hauser L."/>
            <person name="Brambilla E.M."/>
            <person name="Rohde M."/>
            <person name="Mwirichia R."/>
            <person name="Sikorski J."/>
            <person name="Tindall B.J."/>
            <person name="Goker M."/>
            <person name="Bristow J."/>
            <person name="Eisen J.A."/>
            <person name="Markowitz V."/>
            <person name="Hugenholtz P."/>
            <person name="Klenk H.P."/>
            <person name="Kyrpides N.C."/>
        </authorList>
    </citation>
    <scope>NUCLEOTIDE SEQUENCE [LARGE SCALE GENOMIC DNA]</scope>
    <source>
        <strain evidence="2">DSM 16823 / RW262 / RW262</strain>
    </source>
</reference>
<name>F2II93_FLUTR</name>
<dbReference type="RefSeq" id="WP_013686572.1">
    <property type="nucleotide sequence ID" value="NC_015321.1"/>
</dbReference>
<dbReference type="KEGG" id="fte:Fluta_1814"/>
<dbReference type="Proteomes" id="UP000007463">
    <property type="component" value="Chromosome"/>
</dbReference>
<dbReference type="EMBL" id="CP002542">
    <property type="protein sequence ID" value="AEA43802.1"/>
    <property type="molecule type" value="Genomic_DNA"/>
</dbReference>
<reference evidence="2" key="2">
    <citation type="submission" date="2011-02" db="EMBL/GenBank/DDBJ databases">
        <title>The complete genome of Fluviicola taffensis DSM 16823.</title>
        <authorList>
            <consortium name="US DOE Joint Genome Institute (JGI-PGF)"/>
            <person name="Lucas S."/>
            <person name="Copeland A."/>
            <person name="Lapidus A."/>
            <person name="Bruce D."/>
            <person name="Goodwin L."/>
            <person name="Pitluck S."/>
            <person name="Kyrpides N."/>
            <person name="Mavromatis K."/>
            <person name="Ivanova N."/>
            <person name="Mikhailova N."/>
            <person name="Pagani I."/>
            <person name="Chertkov O."/>
            <person name="Detter J.C."/>
            <person name="Han C."/>
            <person name="Tapia R."/>
            <person name="Land M."/>
            <person name="Hauser L."/>
            <person name="Markowitz V."/>
            <person name="Cheng J.-F."/>
            <person name="Hugenholtz P."/>
            <person name="Woyke T."/>
            <person name="Wu D."/>
            <person name="Tindall B."/>
            <person name="Pomrenke H.G."/>
            <person name="Brambilla E."/>
            <person name="Klenk H.-P."/>
            <person name="Eisen J.A."/>
        </authorList>
    </citation>
    <scope>NUCLEOTIDE SEQUENCE [LARGE SCALE GENOMIC DNA]</scope>
    <source>
        <strain evidence="2">DSM 16823 / RW262 / RW262</strain>
    </source>
</reference>
<dbReference type="HOGENOM" id="CLU_1174027_0_0_10"/>
<gene>
    <name evidence="1" type="ordered locus">Fluta_1814</name>
</gene>
<organism evidence="1 2">
    <name type="scientific">Fluviicola taffensis (strain DSM 16823 / NCIMB 13979 / RW262)</name>
    <dbReference type="NCBI Taxonomy" id="755732"/>
    <lineage>
        <taxon>Bacteria</taxon>
        <taxon>Pseudomonadati</taxon>
        <taxon>Bacteroidota</taxon>
        <taxon>Flavobacteriia</taxon>
        <taxon>Flavobacteriales</taxon>
        <taxon>Crocinitomicaceae</taxon>
        <taxon>Fluviicola</taxon>
    </lineage>
</organism>
<protein>
    <submittedName>
        <fullName evidence="1">Uncharacterized protein</fullName>
    </submittedName>
</protein>
<keyword evidence="2" id="KW-1185">Reference proteome</keyword>
<accession>F2II93</accession>
<evidence type="ECO:0000313" key="2">
    <source>
        <dbReference type="Proteomes" id="UP000007463"/>
    </source>
</evidence>
<sequence length="240" mass="27718" precursor="true">MRRTILLFVIIAQLPVFVVAQMKHDIGLSSSWRQFNYLEKQINLTGEYTIHLHKFNAGVGLGAECWYINRSTLTNPSVAMKPSFTGKLEPWIGFETKLFHSSVFVSANVGTRFYFLNQLRDSLILSEKSDNHFIINGGSKQHVLNTPNFIPGTNYPIKGKYYYVTKMPIAFLTRVNVGYAFKRFKISAFVMPYWVRFHYENAGFSERKGKTFLFFYDIGLGVNYTLPFKKKEKKTGEKAE</sequence>
<proteinExistence type="predicted"/>
<evidence type="ECO:0000313" key="1">
    <source>
        <dbReference type="EMBL" id="AEA43802.1"/>
    </source>
</evidence>